<dbReference type="PROSITE" id="PS50294">
    <property type="entry name" value="WD_REPEATS_REGION"/>
    <property type="match status" value="3"/>
</dbReference>
<evidence type="ECO:0000256" key="2">
    <source>
        <dbReference type="ARBA" id="ARBA00018867"/>
    </source>
</evidence>
<comment type="caution">
    <text evidence="6">The sequence shown here is derived from an EMBL/GenBank/DDBJ whole genome shotgun (WGS) entry which is preliminary data.</text>
</comment>
<dbReference type="GO" id="GO:0031932">
    <property type="term" value="C:TORC2 complex"/>
    <property type="evidence" value="ECO:0007669"/>
    <property type="project" value="InterPro"/>
</dbReference>
<feature type="repeat" description="WD" evidence="5">
    <location>
        <begin position="112"/>
        <end position="153"/>
    </location>
</feature>
<dbReference type="GO" id="GO:0005737">
    <property type="term" value="C:cytoplasm"/>
    <property type="evidence" value="ECO:0007669"/>
    <property type="project" value="UniProtKB-ARBA"/>
</dbReference>
<dbReference type="PROSITE" id="PS00678">
    <property type="entry name" value="WD_REPEATS_1"/>
    <property type="match status" value="1"/>
</dbReference>
<keyword evidence="7" id="KW-1185">Reference proteome</keyword>
<dbReference type="EMBL" id="CAJPDT010000011">
    <property type="protein sequence ID" value="CAF9913358.1"/>
    <property type="molecule type" value="Genomic_DNA"/>
</dbReference>
<evidence type="ECO:0000256" key="1">
    <source>
        <dbReference type="ARBA" id="ARBA00009890"/>
    </source>
</evidence>
<proteinExistence type="inferred from homology"/>
<sequence>MSVILCTAGYDHTIRFWEALSGICHRTIQHSESQVNRLCISPDKRYLAAAGHQKVKLFDIRSSNPNPVMTFAGHTGNVTGVTFHCEGKWMVTCSEDGWVKVWQTKDGSIQRTYDHGMPVNDVVIHPNQGEVIACDRGGNVRIWDLGENKCTHQLVPEEDVSVSSVTVATDGTLLCAGNNSGNVYVWRMLQNRDITSLIPVTSFLAHNAYVTRVLLSPDVRHLATCSADHNARIWSVDPAAPHNIKGNENLPTEREPGAFPLESSLESHQRWVWDCAFSADSAYLVTASSDHYARLWELGTQAVIRQYNGHHRGAVCVALNDYSER</sequence>
<feature type="repeat" description="WD" evidence="5">
    <location>
        <begin position="71"/>
        <end position="112"/>
    </location>
</feature>
<dbReference type="InterPro" id="IPR001680">
    <property type="entry name" value="WD40_rpt"/>
</dbReference>
<comment type="similarity">
    <text evidence="1">Belongs to the WD repeat LST8 family.</text>
</comment>
<dbReference type="InterPro" id="IPR020472">
    <property type="entry name" value="WD40_PAC1"/>
</dbReference>
<dbReference type="FunFam" id="2.130.10.10:FF:000339">
    <property type="entry name" value="WD-repeat protein pop3"/>
    <property type="match status" value="1"/>
</dbReference>
<dbReference type="GO" id="GO:0032956">
    <property type="term" value="P:regulation of actin cytoskeleton organization"/>
    <property type="evidence" value="ECO:0007669"/>
    <property type="project" value="TreeGrafter"/>
</dbReference>
<evidence type="ECO:0000256" key="3">
    <source>
        <dbReference type="ARBA" id="ARBA00022574"/>
    </source>
</evidence>
<organism evidence="6 7">
    <name type="scientific">Imshaugia aleurites</name>
    <dbReference type="NCBI Taxonomy" id="172621"/>
    <lineage>
        <taxon>Eukaryota</taxon>
        <taxon>Fungi</taxon>
        <taxon>Dikarya</taxon>
        <taxon>Ascomycota</taxon>
        <taxon>Pezizomycotina</taxon>
        <taxon>Lecanoromycetes</taxon>
        <taxon>OSLEUM clade</taxon>
        <taxon>Lecanoromycetidae</taxon>
        <taxon>Lecanorales</taxon>
        <taxon>Lecanorineae</taxon>
        <taxon>Parmeliaceae</taxon>
        <taxon>Imshaugia</taxon>
    </lineage>
</organism>
<gene>
    <name evidence="6" type="primary">LST8</name>
    <name evidence="6" type="ORF">IMSHALPRED_000988</name>
</gene>
<reference evidence="6" key="1">
    <citation type="submission" date="2021-03" db="EMBL/GenBank/DDBJ databases">
        <authorList>
            <person name="Tagirdzhanova G."/>
        </authorList>
    </citation>
    <scope>NUCLEOTIDE SEQUENCE</scope>
</reference>
<dbReference type="Proteomes" id="UP000664534">
    <property type="component" value="Unassembled WGS sequence"/>
</dbReference>
<feature type="repeat" description="WD" evidence="5">
    <location>
        <begin position="203"/>
        <end position="237"/>
    </location>
</feature>
<evidence type="ECO:0000313" key="6">
    <source>
        <dbReference type="EMBL" id="CAF9913358.1"/>
    </source>
</evidence>
<dbReference type="PANTHER" id="PTHR19842:SF0">
    <property type="entry name" value="TARGET OF RAPAMYCIN COMPLEX SUBUNIT LST8"/>
    <property type="match status" value="1"/>
</dbReference>
<evidence type="ECO:0000313" key="7">
    <source>
        <dbReference type="Proteomes" id="UP000664534"/>
    </source>
</evidence>
<dbReference type="GO" id="GO:0031931">
    <property type="term" value="C:TORC1 complex"/>
    <property type="evidence" value="ECO:0007669"/>
    <property type="project" value="InterPro"/>
</dbReference>
<dbReference type="SUPFAM" id="SSF50998">
    <property type="entry name" value="Quinoprotein alcohol dehydrogenase-like"/>
    <property type="match status" value="1"/>
</dbReference>
<dbReference type="InterPro" id="IPR015943">
    <property type="entry name" value="WD40/YVTN_repeat-like_dom_sf"/>
</dbReference>
<dbReference type="PRINTS" id="PR00320">
    <property type="entry name" value="GPROTEINBRPT"/>
</dbReference>
<dbReference type="SMART" id="SM00320">
    <property type="entry name" value="WD40"/>
    <property type="match status" value="6"/>
</dbReference>
<dbReference type="GO" id="GO:0031929">
    <property type="term" value="P:TOR signaling"/>
    <property type="evidence" value="ECO:0007669"/>
    <property type="project" value="InterPro"/>
</dbReference>
<dbReference type="PROSITE" id="PS50082">
    <property type="entry name" value="WD_REPEATS_2"/>
    <property type="match status" value="4"/>
</dbReference>
<feature type="repeat" description="WD" evidence="5">
    <location>
        <begin position="265"/>
        <end position="306"/>
    </location>
</feature>
<evidence type="ECO:0000256" key="5">
    <source>
        <dbReference type="PROSITE-ProRule" id="PRU00221"/>
    </source>
</evidence>
<keyword evidence="3 5" id="KW-0853">WD repeat</keyword>
<dbReference type="GO" id="GO:0098588">
    <property type="term" value="C:bounding membrane of organelle"/>
    <property type="evidence" value="ECO:0007669"/>
    <property type="project" value="UniProtKB-ARBA"/>
</dbReference>
<accession>A0A8H3ICI3</accession>
<dbReference type="InterPro" id="IPR037588">
    <property type="entry name" value="MLST8"/>
</dbReference>
<protein>
    <recommendedName>
        <fullName evidence="2">Target of rapamycin complex subunit LST8</fullName>
    </recommendedName>
</protein>
<dbReference type="CDD" id="cd00200">
    <property type="entry name" value="WD40"/>
    <property type="match status" value="1"/>
</dbReference>
<dbReference type="InterPro" id="IPR011047">
    <property type="entry name" value="Quinoprotein_ADH-like_sf"/>
</dbReference>
<dbReference type="OrthoDB" id="400at2759"/>
<dbReference type="InterPro" id="IPR019775">
    <property type="entry name" value="WD40_repeat_CS"/>
</dbReference>
<dbReference type="Gene3D" id="2.130.10.10">
    <property type="entry name" value="YVTN repeat-like/Quinoprotein amine dehydrogenase"/>
    <property type="match status" value="1"/>
</dbReference>
<keyword evidence="4" id="KW-0677">Repeat</keyword>
<dbReference type="PANTHER" id="PTHR19842">
    <property type="entry name" value="G BETA-LIKE PROTEIN GBL"/>
    <property type="match status" value="1"/>
</dbReference>
<name>A0A8H3ICI3_9LECA</name>
<dbReference type="Pfam" id="PF00400">
    <property type="entry name" value="WD40"/>
    <property type="match status" value="6"/>
</dbReference>
<dbReference type="AlphaFoldDB" id="A0A8H3ICI3"/>
<evidence type="ECO:0000256" key="4">
    <source>
        <dbReference type="ARBA" id="ARBA00022737"/>
    </source>
</evidence>